<keyword evidence="2" id="KW-0378">Hydrolase</keyword>
<dbReference type="EMBL" id="CP162511">
    <property type="protein sequence ID" value="XDI05912.1"/>
    <property type="molecule type" value="Genomic_DNA"/>
</dbReference>
<organism evidence="2">
    <name type="scientific">Herbiconiux sp. A18JL235</name>
    <dbReference type="NCBI Taxonomy" id="3152363"/>
    <lineage>
        <taxon>Bacteria</taxon>
        <taxon>Bacillati</taxon>
        <taxon>Actinomycetota</taxon>
        <taxon>Actinomycetes</taxon>
        <taxon>Micrococcales</taxon>
        <taxon>Microbacteriaceae</taxon>
        <taxon>Herbiconiux</taxon>
    </lineage>
</organism>
<gene>
    <name evidence="2" type="ORF">ABFY20_02105</name>
</gene>
<evidence type="ECO:0000313" key="2">
    <source>
        <dbReference type="EMBL" id="XDI05912.1"/>
    </source>
</evidence>
<dbReference type="RefSeq" id="WP_368498301.1">
    <property type="nucleotide sequence ID" value="NZ_CP162511.1"/>
</dbReference>
<dbReference type="GO" id="GO:0016810">
    <property type="term" value="F:hydrolase activity, acting on carbon-nitrogen (but not peptide) bonds"/>
    <property type="evidence" value="ECO:0007669"/>
    <property type="project" value="InterPro"/>
</dbReference>
<evidence type="ECO:0000259" key="1">
    <source>
        <dbReference type="Pfam" id="PF07969"/>
    </source>
</evidence>
<dbReference type="Gene3D" id="3.10.310.70">
    <property type="match status" value="1"/>
</dbReference>
<feature type="domain" description="Amidohydrolase 3" evidence="1">
    <location>
        <begin position="46"/>
        <end position="536"/>
    </location>
</feature>
<dbReference type="InterPro" id="IPR013108">
    <property type="entry name" value="Amidohydro_3"/>
</dbReference>
<dbReference type="Gene3D" id="2.30.40.10">
    <property type="entry name" value="Urease, subunit C, domain 1"/>
    <property type="match status" value="1"/>
</dbReference>
<dbReference type="InterPro" id="IPR033932">
    <property type="entry name" value="YtcJ-like"/>
</dbReference>
<protein>
    <submittedName>
        <fullName evidence="2">Amidohydrolase</fullName>
        <ecNumber evidence="2">3.5.-.-</ecNumber>
    </submittedName>
</protein>
<dbReference type="Pfam" id="PF07969">
    <property type="entry name" value="Amidohydro_3"/>
    <property type="match status" value="1"/>
</dbReference>
<dbReference type="CDD" id="cd01300">
    <property type="entry name" value="YtcJ_like"/>
    <property type="match status" value="1"/>
</dbReference>
<dbReference type="InterPro" id="IPR032466">
    <property type="entry name" value="Metal_Hydrolase"/>
</dbReference>
<accession>A0AB39BIW4</accession>
<dbReference type="SUPFAM" id="SSF51556">
    <property type="entry name" value="Metallo-dependent hydrolases"/>
    <property type="match status" value="1"/>
</dbReference>
<proteinExistence type="predicted"/>
<dbReference type="PANTHER" id="PTHR22642">
    <property type="entry name" value="IMIDAZOLONEPROPIONASE"/>
    <property type="match status" value="1"/>
</dbReference>
<dbReference type="PANTHER" id="PTHR22642:SF2">
    <property type="entry name" value="PROTEIN LONG AFTER FAR-RED 3"/>
    <property type="match status" value="1"/>
</dbReference>
<reference evidence="2" key="1">
    <citation type="submission" date="2024-05" db="EMBL/GenBank/DDBJ databases">
        <title>Herbiconiux sp. A18JL235.</title>
        <authorList>
            <person name="Zhang G."/>
        </authorList>
    </citation>
    <scope>NUCLEOTIDE SEQUENCE</scope>
    <source>
        <strain evidence="2">A18JL235</strain>
    </source>
</reference>
<dbReference type="EC" id="3.5.-.-" evidence="2"/>
<dbReference type="SUPFAM" id="SSF51338">
    <property type="entry name" value="Composite domain of metallo-dependent hydrolases"/>
    <property type="match status" value="1"/>
</dbReference>
<dbReference type="AlphaFoldDB" id="A0AB39BIW4"/>
<dbReference type="InterPro" id="IPR011059">
    <property type="entry name" value="Metal-dep_hydrolase_composite"/>
</dbReference>
<dbReference type="Gene3D" id="3.20.20.140">
    <property type="entry name" value="Metal-dependent hydrolases"/>
    <property type="match status" value="1"/>
</dbReference>
<sequence>MKLDLVVENATIRTFDDDTPRASSIGILNGRVVGLDDDLRGVTSRDVIDAGGRAVFPGFIDAHCHTSWFGLSILEPSVEHCRSLDELYAALDEAAADRAGAAGDWLLVNGFDHTVVGGYPDLLAVDLVTGDTPVFLRHNSGHLAFVNSAALRRVGAVDARYPNPVGGEISRDEHGAPTGRVEETAQEIFQEQFRPRPLELLQRAVEVATRRYAAQGITSFTDAGIGGGWIGQSPVELAAYQRAAAAGSLAARAQVMPVLDALHGLAAHPDDGGGTGLDLGLHSGFGSELLSLGPAKVFLDGSLLGQTAAVSEPYCSHAGSGYFQDDPEQLRHTMARAYAAGWSLAVHAIGDRAIDLALDCLEELQQRGRPRTMPNRIEHASIVRPDQLSRIARAGLAVTPQASFFEHGGDAMTKSLGPRRTGWAYRVKSFLDSGVVVGGSSDRPVADGDPLRGMAAYVERLTAGGQLFGDPAERVTPREALALYTTGSAAACGLSASRGSLTPGKLADLVLLDEDPLATGAFDTSVALTITGGEITHQA</sequence>
<name>A0AB39BIW4_9MICO</name>